<dbReference type="InterPro" id="IPR018496">
    <property type="entry name" value="PsdUridine_synth_RsuA/RluB_CS"/>
</dbReference>
<proteinExistence type="inferred from homology"/>
<dbReference type="Pfam" id="PF00849">
    <property type="entry name" value="PseudoU_synth_2"/>
    <property type="match status" value="1"/>
</dbReference>
<dbReference type="GO" id="GO:0003723">
    <property type="term" value="F:RNA binding"/>
    <property type="evidence" value="ECO:0007669"/>
    <property type="project" value="InterPro"/>
</dbReference>
<name>A0A178M5F0_9PROT</name>
<comment type="similarity">
    <text evidence="1 3">Belongs to the pseudouridine synthase RsuA family.</text>
</comment>
<dbReference type="InterPro" id="IPR050343">
    <property type="entry name" value="RsuA_PseudoU_synthase"/>
</dbReference>
<dbReference type="Proteomes" id="UP000078428">
    <property type="component" value="Unassembled WGS sequence"/>
</dbReference>
<dbReference type="PANTHER" id="PTHR47683">
    <property type="entry name" value="PSEUDOURIDINE SYNTHASE FAMILY PROTEIN-RELATED"/>
    <property type="match status" value="1"/>
</dbReference>
<dbReference type="InterPro" id="IPR000748">
    <property type="entry name" value="PsdUridine_synth_RsuA/RluB/E/F"/>
</dbReference>
<dbReference type="EMBL" id="LWQT01000120">
    <property type="protein sequence ID" value="OAN43971.1"/>
    <property type="molecule type" value="Genomic_DNA"/>
</dbReference>
<organism evidence="6 7">
    <name type="scientific">Paramagnetospirillum marisnigri</name>
    <dbReference type="NCBI Taxonomy" id="1285242"/>
    <lineage>
        <taxon>Bacteria</taxon>
        <taxon>Pseudomonadati</taxon>
        <taxon>Pseudomonadota</taxon>
        <taxon>Alphaproteobacteria</taxon>
        <taxon>Rhodospirillales</taxon>
        <taxon>Magnetospirillaceae</taxon>
        <taxon>Paramagnetospirillum</taxon>
    </lineage>
</organism>
<dbReference type="NCBIfam" id="TIGR00093">
    <property type="entry name" value="pseudouridine synthase"/>
    <property type="match status" value="1"/>
</dbReference>
<dbReference type="InterPro" id="IPR006145">
    <property type="entry name" value="PsdUridine_synth_RsuA/RluA"/>
</dbReference>
<dbReference type="GO" id="GO:0006364">
    <property type="term" value="P:rRNA processing"/>
    <property type="evidence" value="ECO:0007669"/>
    <property type="project" value="UniProtKB-ARBA"/>
</dbReference>
<dbReference type="RefSeq" id="WP_068495764.1">
    <property type="nucleotide sequence ID" value="NZ_LWQT01000120.1"/>
</dbReference>
<feature type="region of interest" description="Disordered" evidence="4">
    <location>
        <begin position="177"/>
        <end position="199"/>
    </location>
</feature>
<keyword evidence="2 3" id="KW-0413">Isomerase</keyword>
<evidence type="ECO:0000256" key="2">
    <source>
        <dbReference type="ARBA" id="ARBA00023235"/>
    </source>
</evidence>
<reference evidence="6 7" key="1">
    <citation type="submission" date="2016-04" db="EMBL/GenBank/DDBJ databases">
        <title>Draft genome sequence of freshwater magnetotactic bacteria Magnetospirillum marisnigri SP-1 and Magnetospirillum moscoviense BB-1.</title>
        <authorList>
            <person name="Koziaeva V."/>
            <person name="Dziuba M.V."/>
            <person name="Ivanov T.M."/>
            <person name="Kuznetsov B."/>
            <person name="Grouzdev D.S."/>
        </authorList>
    </citation>
    <scope>NUCLEOTIDE SEQUENCE [LARGE SCALE GENOMIC DNA]</scope>
    <source>
        <strain evidence="6 7">SP-1</strain>
    </source>
</reference>
<evidence type="ECO:0000256" key="3">
    <source>
        <dbReference type="RuleBase" id="RU003887"/>
    </source>
</evidence>
<dbReference type="Gene3D" id="3.30.70.1560">
    <property type="entry name" value="Alpha-L RNA-binding motif"/>
    <property type="match status" value="1"/>
</dbReference>
<dbReference type="GO" id="GO:0001522">
    <property type="term" value="P:pseudouridine synthesis"/>
    <property type="evidence" value="ECO:0007669"/>
    <property type="project" value="InterPro"/>
</dbReference>
<dbReference type="CDD" id="cd02566">
    <property type="entry name" value="PseudoU_synth_RluE"/>
    <property type="match status" value="1"/>
</dbReference>
<evidence type="ECO:0000256" key="4">
    <source>
        <dbReference type="SAM" id="MobiDB-lite"/>
    </source>
</evidence>
<keyword evidence="7" id="KW-1185">Reference proteome</keyword>
<dbReference type="OrthoDB" id="9807213at2"/>
<protein>
    <recommendedName>
        <fullName evidence="3">Pseudouridine synthase</fullName>
        <ecNumber evidence="3">5.4.99.-</ecNumber>
    </recommendedName>
</protein>
<comment type="caution">
    <text evidence="6">The sequence shown here is derived from an EMBL/GenBank/DDBJ whole genome shotgun (WGS) entry which is preliminary data.</text>
</comment>
<feature type="compositionally biased region" description="Pro residues" evidence="4">
    <location>
        <begin position="189"/>
        <end position="199"/>
    </location>
</feature>
<sequence length="199" mass="22353">MPRLILFNKPYDVLTQFTDRDGGRATLKDYVVIPGVYAAGRLDRDSEGLLVLTDSGPLIKRISDPRHKLRKVYWAQVEGQPTEAALEALRRGVTLNDGPTRPAGARLMEEPPGLWPRDPPIRFRAAIPTAWIELTLSEGRNRQVRRMTAAVGFPTLRLIRWAVGDWTLDGLAPGQWREIMPPRTEPGARPRPPRPAIRG</sequence>
<evidence type="ECO:0000313" key="6">
    <source>
        <dbReference type="EMBL" id="OAN43971.1"/>
    </source>
</evidence>
<evidence type="ECO:0000256" key="1">
    <source>
        <dbReference type="ARBA" id="ARBA00008348"/>
    </source>
</evidence>
<evidence type="ECO:0000313" key="7">
    <source>
        <dbReference type="Proteomes" id="UP000078428"/>
    </source>
</evidence>
<dbReference type="AlphaFoldDB" id="A0A178M5F0"/>
<feature type="domain" description="Pseudouridine synthase RsuA/RluA-like" evidence="5">
    <location>
        <begin position="4"/>
        <end position="150"/>
    </location>
</feature>
<dbReference type="InterPro" id="IPR020103">
    <property type="entry name" value="PsdUridine_synth_cat_dom_sf"/>
</dbReference>
<dbReference type="SUPFAM" id="SSF55120">
    <property type="entry name" value="Pseudouridine synthase"/>
    <property type="match status" value="1"/>
</dbReference>
<evidence type="ECO:0000259" key="5">
    <source>
        <dbReference type="Pfam" id="PF00849"/>
    </source>
</evidence>
<dbReference type="Gene3D" id="3.30.70.580">
    <property type="entry name" value="Pseudouridine synthase I, catalytic domain, N-terminal subdomain"/>
    <property type="match status" value="1"/>
</dbReference>
<dbReference type="InterPro" id="IPR042092">
    <property type="entry name" value="PsdUridine_s_RsuA/RluB/E/F_cat"/>
</dbReference>
<dbReference type="EC" id="5.4.99.-" evidence="3"/>
<dbReference type="InterPro" id="IPR020094">
    <property type="entry name" value="TruA/RsuA/RluB/E/F_N"/>
</dbReference>
<dbReference type="PANTHER" id="PTHR47683:SF2">
    <property type="entry name" value="RNA-BINDING S4 DOMAIN-CONTAINING PROTEIN"/>
    <property type="match status" value="1"/>
</dbReference>
<dbReference type="GO" id="GO:0009982">
    <property type="term" value="F:pseudouridine synthase activity"/>
    <property type="evidence" value="ECO:0007669"/>
    <property type="project" value="InterPro"/>
</dbReference>
<accession>A0A178M5F0</accession>
<gene>
    <name evidence="6" type="ORF">A6A04_08800</name>
</gene>
<dbReference type="STRING" id="1285242.A6A04_08800"/>
<dbReference type="GO" id="GO:0140098">
    <property type="term" value="F:catalytic activity, acting on RNA"/>
    <property type="evidence" value="ECO:0007669"/>
    <property type="project" value="UniProtKB-ARBA"/>
</dbReference>
<dbReference type="PROSITE" id="PS01149">
    <property type="entry name" value="PSI_RSU"/>
    <property type="match status" value="1"/>
</dbReference>